<dbReference type="Proteomes" id="UP000275846">
    <property type="component" value="Unassembled WGS sequence"/>
</dbReference>
<protein>
    <submittedName>
        <fullName evidence="3">Transposase</fullName>
    </submittedName>
</protein>
<reference evidence="1 2" key="2">
    <citation type="submission" date="2018-11" db="EMBL/GenBank/DDBJ databases">
        <authorList>
            <consortium name="Pathogen Informatics"/>
        </authorList>
    </citation>
    <scope>NUCLEOTIDE SEQUENCE [LARGE SCALE GENOMIC DNA]</scope>
    <source>
        <strain evidence="1 2">NST_G2</strain>
    </source>
</reference>
<evidence type="ECO:0000313" key="2">
    <source>
        <dbReference type="Proteomes" id="UP000275846"/>
    </source>
</evidence>
<keyword evidence="2" id="KW-1185">Reference proteome</keyword>
<dbReference type="OrthoDB" id="410381at2759"/>
<dbReference type="WBParaSite" id="SSLN_0000787201-mRNA-1">
    <property type="protein sequence ID" value="SSLN_0000787201-mRNA-1"/>
    <property type="gene ID" value="SSLN_0000787201"/>
</dbReference>
<sequence>MADRLANLPVADEDASVENRWCQLRDIVQSTALDVLGYACRQHQDWFDDNYAAINTWRAFEIEPPSFPLSVRM</sequence>
<reference evidence="3" key="1">
    <citation type="submission" date="2016-06" db="UniProtKB">
        <authorList>
            <consortium name="WormBaseParasite"/>
        </authorList>
    </citation>
    <scope>IDENTIFICATION</scope>
</reference>
<evidence type="ECO:0000313" key="3">
    <source>
        <dbReference type="WBParaSite" id="SSLN_0000787201-mRNA-1"/>
    </source>
</evidence>
<accession>A0A183STP2</accession>
<organism evidence="3">
    <name type="scientific">Schistocephalus solidus</name>
    <name type="common">Tapeworm</name>
    <dbReference type="NCBI Taxonomy" id="70667"/>
    <lineage>
        <taxon>Eukaryota</taxon>
        <taxon>Metazoa</taxon>
        <taxon>Spiralia</taxon>
        <taxon>Lophotrochozoa</taxon>
        <taxon>Platyhelminthes</taxon>
        <taxon>Cestoda</taxon>
        <taxon>Eucestoda</taxon>
        <taxon>Diphyllobothriidea</taxon>
        <taxon>Diphyllobothriidae</taxon>
        <taxon>Schistocephalus</taxon>
    </lineage>
</organism>
<gene>
    <name evidence="1" type="ORF">SSLN_LOCUS7590</name>
</gene>
<dbReference type="AlphaFoldDB" id="A0A183STP2"/>
<name>A0A183STP2_SCHSO</name>
<evidence type="ECO:0000313" key="1">
    <source>
        <dbReference type="EMBL" id="VDL93975.1"/>
    </source>
</evidence>
<dbReference type="EMBL" id="UYSU01034218">
    <property type="protein sequence ID" value="VDL93975.1"/>
    <property type="molecule type" value="Genomic_DNA"/>
</dbReference>
<proteinExistence type="predicted"/>